<dbReference type="Gene3D" id="3.30.300.30">
    <property type="match status" value="1"/>
</dbReference>
<protein>
    <recommendedName>
        <fullName evidence="3">AMP-binding enzyme C-terminal domain-containing protein</fullName>
    </recommendedName>
</protein>
<dbReference type="RefSeq" id="WP_340528021.1">
    <property type="nucleotide sequence ID" value="NZ_FMSH01000394.1"/>
</dbReference>
<sequence>MPHPPLYIVRLTRQQPLAGPAGEPRPEYNLDPRPRRYHFLDALPKTTSGKIQKHMLRAGATA</sequence>
<evidence type="ECO:0008006" key="3">
    <source>
        <dbReference type="Google" id="ProtNLM"/>
    </source>
</evidence>
<gene>
    <name evidence="2" type="ORF">CNECB9_4530003</name>
</gene>
<organism evidence="2">
    <name type="scientific">Cupriavidus necator</name>
    <name type="common">Alcaligenes eutrophus</name>
    <name type="synonym">Ralstonia eutropha</name>
    <dbReference type="NCBI Taxonomy" id="106590"/>
    <lineage>
        <taxon>Bacteria</taxon>
        <taxon>Pseudomonadati</taxon>
        <taxon>Pseudomonadota</taxon>
        <taxon>Betaproteobacteria</taxon>
        <taxon>Burkholderiales</taxon>
        <taxon>Burkholderiaceae</taxon>
        <taxon>Cupriavidus</taxon>
    </lineage>
</organism>
<dbReference type="SUPFAM" id="SSF56801">
    <property type="entry name" value="Acetyl-CoA synthetase-like"/>
    <property type="match status" value="1"/>
</dbReference>
<feature type="compositionally biased region" description="Basic and acidic residues" evidence="1">
    <location>
        <begin position="24"/>
        <end position="33"/>
    </location>
</feature>
<feature type="region of interest" description="Disordered" evidence="1">
    <location>
        <begin position="13"/>
        <end position="33"/>
    </location>
</feature>
<accession>A0A1K0JGH4</accession>
<proteinExistence type="predicted"/>
<dbReference type="EMBL" id="FMSH01000394">
    <property type="protein sequence ID" value="SCU86143.1"/>
    <property type="molecule type" value="Genomic_DNA"/>
</dbReference>
<dbReference type="AlphaFoldDB" id="A0A1K0JGH4"/>
<name>A0A1K0JGH4_CUPNE</name>
<dbReference type="InterPro" id="IPR045851">
    <property type="entry name" value="AMP-bd_C_sf"/>
</dbReference>
<reference evidence="2" key="1">
    <citation type="submission" date="2016-09" db="EMBL/GenBank/DDBJ databases">
        <authorList>
            <person name="Capua I."/>
            <person name="De Benedictis P."/>
            <person name="Joannis T."/>
            <person name="Lombin L.H."/>
            <person name="Cattoli G."/>
        </authorList>
    </citation>
    <scope>NUCLEOTIDE SEQUENCE</scope>
    <source>
        <strain evidence="2">B9</strain>
    </source>
</reference>
<evidence type="ECO:0000313" key="2">
    <source>
        <dbReference type="EMBL" id="SCU86143.1"/>
    </source>
</evidence>
<evidence type="ECO:0000256" key="1">
    <source>
        <dbReference type="SAM" id="MobiDB-lite"/>
    </source>
</evidence>